<proteinExistence type="predicted"/>
<accession>A0A7K0C4L0</accession>
<dbReference type="AlphaFoldDB" id="A0A7K0C4L0"/>
<gene>
    <name evidence="1" type="ORF">ACRB68_61580</name>
</gene>
<reference evidence="1 2" key="1">
    <citation type="submission" date="2019-10" db="EMBL/GenBank/DDBJ databases">
        <title>Actinomadura rubteroloni sp. nov. and Actinomadura macrotermitis sp. nov., isolated from the gut of fungus growing-termite Macrotermes natalensis.</title>
        <authorList>
            <person name="Benndorf R."/>
            <person name="Martin K."/>
            <person name="Kuefner M."/>
            <person name="De Beer W."/>
            <person name="Kaster A.-K."/>
            <person name="Vollmers J."/>
            <person name="Poulsen M."/>
            <person name="Beemelmanns C."/>
        </authorList>
    </citation>
    <scope>NUCLEOTIDE SEQUENCE [LARGE SCALE GENOMIC DNA]</scope>
    <source>
        <strain evidence="1 2">RB68</strain>
    </source>
</reference>
<sequence length="70" mass="7307">MKPKLNAGNVAERPVEHKGIADLGGERVADSFIVATLADTRAVRIAEEDTDGDSLPGLVLKNAQKPGILG</sequence>
<dbReference type="Proteomes" id="UP000487268">
    <property type="component" value="Unassembled WGS sequence"/>
</dbReference>
<organism evidence="1 2">
    <name type="scientific">Actinomadura macrotermitis</name>
    <dbReference type="NCBI Taxonomy" id="2585200"/>
    <lineage>
        <taxon>Bacteria</taxon>
        <taxon>Bacillati</taxon>
        <taxon>Actinomycetota</taxon>
        <taxon>Actinomycetes</taxon>
        <taxon>Streptosporangiales</taxon>
        <taxon>Thermomonosporaceae</taxon>
        <taxon>Actinomadura</taxon>
    </lineage>
</organism>
<name>A0A7K0C4L0_9ACTN</name>
<evidence type="ECO:0000313" key="1">
    <source>
        <dbReference type="EMBL" id="MQY08052.1"/>
    </source>
</evidence>
<comment type="caution">
    <text evidence="1">The sequence shown here is derived from an EMBL/GenBank/DDBJ whole genome shotgun (WGS) entry which is preliminary data.</text>
</comment>
<dbReference type="EMBL" id="WEGH01000004">
    <property type="protein sequence ID" value="MQY08052.1"/>
    <property type="molecule type" value="Genomic_DNA"/>
</dbReference>
<evidence type="ECO:0000313" key="2">
    <source>
        <dbReference type="Proteomes" id="UP000487268"/>
    </source>
</evidence>
<keyword evidence="2" id="KW-1185">Reference proteome</keyword>
<protein>
    <submittedName>
        <fullName evidence="1">Uncharacterized protein</fullName>
    </submittedName>
</protein>